<reference evidence="1 2" key="1">
    <citation type="submission" date="2020-01" db="EMBL/GenBank/DDBJ databases">
        <title>Genomic analysis of Aminipila sp. CBA3637.</title>
        <authorList>
            <person name="Kim Y.B."/>
            <person name="Roh S.W."/>
        </authorList>
    </citation>
    <scope>NUCLEOTIDE SEQUENCE [LARGE SCALE GENOMIC DNA]</scope>
    <source>
        <strain evidence="1 2">CBA3637</strain>
    </source>
</reference>
<keyword evidence="2" id="KW-1185">Reference proteome</keyword>
<gene>
    <name evidence="1" type="ORF">Ami3637_16680</name>
</gene>
<name>A0A6P1MGG0_9FIRM</name>
<organism evidence="1 2">
    <name type="scientific">Aminipila terrae</name>
    <dbReference type="NCBI Taxonomy" id="2697030"/>
    <lineage>
        <taxon>Bacteria</taxon>
        <taxon>Bacillati</taxon>
        <taxon>Bacillota</taxon>
        <taxon>Clostridia</taxon>
        <taxon>Peptostreptococcales</taxon>
        <taxon>Anaerovoracaceae</taxon>
        <taxon>Aminipila</taxon>
    </lineage>
</organism>
<dbReference type="EMBL" id="CP047591">
    <property type="protein sequence ID" value="QHI73799.1"/>
    <property type="molecule type" value="Genomic_DNA"/>
</dbReference>
<accession>A0A6P1MGG0</accession>
<dbReference type="RefSeq" id="WP_162363561.1">
    <property type="nucleotide sequence ID" value="NZ_CP047591.1"/>
</dbReference>
<protein>
    <submittedName>
        <fullName evidence="1">Uncharacterized protein</fullName>
    </submittedName>
</protein>
<dbReference type="Proteomes" id="UP000463883">
    <property type="component" value="Chromosome"/>
</dbReference>
<evidence type="ECO:0000313" key="2">
    <source>
        <dbReference type="Proteomes" id="UP000463883"/>
    </source>
</evidence>
<dbReference type="KEGG" id="amic:Ami3637_16680"/>
<dbReference type="AlphaFoldDB" id="A0A6P1MGG0"/>
<evidence type="ECO:0000313" key="1">
    <source>
        <dbReference type="EMBL" id="QHI73799.1"/>
    </source>
</evidence>
<proteinExistence type="predicted"/>
<sequence>MKNDNVRDYITAAFRFYASVGGYEKYKRKLGARIMERLEKSESCSTDVSKPTEAQIVKVEEQMEAYKADLLDLYAVENTKKRIEQSDLSYRDLIWQVIEMVYMFEPDKPIERNDITNRVIKCCAELSISTASAYRYLATARHMYAKERGLRIDNNKLRAKFYKDEREIV</sequence>